<dbReference type="GO" id="GO:0005634">
    <property type="term" value="C:nucleus"/>
    <property type="evidence" value="ECO:0007669"/>
    <property type="project" value="TreeGrafter"/>
</dbReference>
<comment type="similarity">
    <text evidence="3 11">Belongs to the carbohydrate kinase PfkB family.</text>
</comment>
<evidence type="ECO:0000256" key="3">
    <source>
        <dbReference type="ARBA" id="ARBA00010688"/>
    </source>
</evidence>
<feature type="domain" description="Carbohydrate kinase PfkB" evidence="12">
    <location>
        <begin position="53"/>
        <end position="303"/>
    </location>
</feature>
<keyword evidence="14" id="KW-1185">Reference proteome</keyword>
<evidence type="ECO:0000256" key="1">
    <source>
        <dbReference type="ARBA" id="ARBA00001946"/>
    </source>
</evidence>
<keyword evidence="7 11" id="KW-0547">Nucleotide-binding</keyword>
<dbReference type="HOGENOM" id="CLU_850183_0_0_1"/>
<feature type="active site" description="Proton acceptor" evidence="10">
    <location>
        <position position="285"/>
    </location>
</feature>
<dbReference type="Gene3D" id="3.40.1190.20">
    <property type="match status" value="1"/>
</dbReference>
<organism evidence="13 14">
    <name type="scientific">Nematocida parisii (strain ERTm3)</name>
    <name type="common">Nematode killer fungus</name>
    <dbReference type="NCBI Taxonomy" id="935791"/>
    <lineage>
        <taxon>Eukaryota</taxon>
        <taxon>Fungi</taxon>
        <taxon>Fungi incertae sedis</taxon>
        <taxon>Microsporidia</taxon>
        <taxon>Nematocida</taxon>
    </lineage>
</organism>
<dbReference type="InterPro" id="IPR001805">
    <property type="entry name" value="Adenokinase"/>
</dbReference>
<dbReference type="FunCoup" id="I3EDB1">
    <property type="interactions" value="147"/>
</dbReference>
<dbReference type="GO" id="GO:0044209">
    <property type="term" value="P:AMP salvage"/>
    <property type="evidence" value="ECO:0007669"/>
    <property type="project" value="UniProtKB-UniRule"/>
</dbReference>
<comment type="function">
    <text evidence="11">ATP dependent phosphorylation of adenosine and other related nucleoside analogs to monophosphate derivatives.</text>
</comment>
<evidence type="ECO:0000256" key="9">
    <source>
        <dbReference type="ARBA" id="ARBA00022840"/>
    </source>
</evidence>
<proteinExistence type="inferred from homology"/>
<dbReference type="OMA" id="LSARMEC"/>
<evidence type="ECO:0000256" key="2">
    <source>
        <dbReference type="ARBA" id="ARBA00004801"/>
    </source>
</evidence>
<dbReference type="InterPro" id="IPR011611">
    <property type="entry name" value="PfkB_dom"/>
</dbReference>
<evidence type="ECO:0000256" key="5">
    <source>
        <dbReference type="ARBA" id="ARBA00022679"/>
    </source>
</evidence>
<accession>I3EDB1</accession>
<dbReference type="GO" id="GO:0006166">
    <property type="term" value="P:purine ribonucleoside salvage"/>
    <property type="evidence" value="ECO:0007669"/>
    <property type="project" value="UniProtKB-KW"/>
</dbReference>
<comment type="catalytic activity">
    <reaction evidence="11">
        <text>adenosine + ATP = AMP + ADP + H(+)</text>
        <dbReference type="Rhea" id="RHEA:20824"/>
        <dbReference type="ChEBI" id="CHEBI:15378"/>
        <dbReference type="ChEBI" id="CHEBI:16335"/>
        <dbReference type="ChEBI" id="CHEBI:30616"/>
        <dbReference type="ChEBI" id="CHEBI:456215"/>
        <dbReference type="ChEBI" id="CHEBI:456216"/>
        <dbReference type="EC" id="2.7.1.20"/>
    </reaction>
</comment>
<evidence type="ECO:0000256" key="6">
    <source>
        <dbReference type="ARBA" id="ARBA00022726"/>
    </source>
</evidence>
<evidence type="ECO:0000256" key="10">
    <source>
        <dbReference type="PIRSR" id="PIRSR601805-1"/>
    </source>
</evidence>
<evidence type="ECO:0000256" key="11">
    <source>
        <dbReference type="RuleBase" id="RU368116"/>
    </source>
</evidence>
<evidence type="ECO:0000256" key="7">
    <source>
        <dbReference type="ARBA" id="ARBA00022741"/>
    </source>
</evidence>
<dbReference type="EMBL" id="GL870884">
    <property type="protein sequence ID" value="EIJ87208.1"/>
    <property type="molecule type" value="Genomic_DNA"/>
</dbReference>
<dbReference type="PANTHER" id="PTHR45769">
    <property type="entry name" value="ADENOSINE KINASE"/>
    <property type="match status" value="1"/>
</dbReference>
<gene>
    <name evidence="13" type="ORF">NEQG_02543</name>
</gene>
<keyword evidence="9 11" id="KW-0067">ATP-binding</keyword>
<keyword evidence="5 11" id="KW-0808">Transferase</keyword>
<evidence type="ECO:0000256" key="4">
    <source>
        <dbReference type="ARBA" id="ARBA00012119"/>
    </source>
</evidence>
<dbReference type="AlphaFoldDB" id="I3EDB1"/>
<dbReference type="Pfam" id="PF00294">
    <property type="entry name" value="PfkB"/>
    <property type="match status" value="1"/>
</dbReference>
<dbReference type="EC" id="2.7.1.20" evidence="4 11"/>
<evidence type="ECO:0000259" key="12">
    <source>
        <dbReference type="Pfam" id="PF00294"/>
    </source>
</evidence>
<dbReference type="Proteomes" id="UP000002872">
    <property type="component" value="Unassembled WGS sequence"/>
</dbReference>
<keyword evidence="6 11" id="KW-0660">Purine salvage</keyword>
<dbReference type="OrthoDB" id="432447at2759"/>
<dbReference type="Gene3D" id="3.30.1110.10">
    <property type="match status" value="1"/>
</dbReference>
<comment type="pathway">
    <text evidence="2 11">Purine metabolism; AMP biosynthesis via salvage pathway; AMP from adenosine: step 1/1.</text>
</comment>
<dbReference type="SUPFAM" id="SSF53613">
    <property type="entry name" value="Ribokinase-like"/>
    <property type="match status" value="1"/>
</dbReference>
<dbReference type="GO" id="GO:0006144">
    <property type="term" value="P:purine nucleobase metabolic process"/>
    <property type="evidence" value="ECO:0007669"/>
    <property type="project" value="TreeGrafter"/>
</dbReference>
<dbReference type="InParanoid" id="I3EDB1"/>
<dbReference type="GO" id="GO:0005829">
    <property type="term" value="C:cytosol"/>
    <property type="evidence" value="ECO:0007669"/>
    <property type="project" value="TreeGrafter"/>
</dbReference>
<reference evidence="13" key="1">
    <citation type="submission" date="2011-01" db="EMBL/GenBank/DDBJ databases">
        <title>The Genome Sequence of Nematocida parisii strain ERTm3.</title>
        <authorList>
            <consortium name="The Broad Institute Genome Sequencing Platform"/>
            <consortium name="The Broad Institute Genome Sequencing Center for Infectious Disease"/>
            <person name="Cuomo C."/>
            <person name="Troemel E."/>
            <person name="Young S.K."/>
            <person name="Zeng Q."/>
            <person name="Gargeya S."/>
            <person name="Fitzgerald M."/>
            <person name="Haas B."/>
            <person name="Abouelleil A."/>
            <person name="Alvarado L."/>
            <person name="Arachchi H.M."/>
            <person name="Berlin A."/>
            <person name="Chapman S.B."/>
            <person name="Gearin G."/>
            <person name="Goldberg J."/>
            <person name="Griggs A."/>
            <person name="Gujja S."/>
            <person name="Hansen M."/>
            <person name="Heiman D."/>
            <person name="Howarth C."/>
            <person name="Larimer J."/>
            <person name="Lui A."/>
            <person name="MacDonald P.J.P."/>
            <person name="McCowen C."/>
            <person name="Montmayeur A."/>
            <person name="Murphy C."/>
            <person name="Neiman D."/>
            <person name="Pearson M."/>
            <person name="Priest M."/>
            <person name="Roberts A."/>
            <person name="Saif S."/>
            <person name="Shea T."/>
            <person name="Sisk P."/>
            <person name="Stolte C."/>
            <person name="Sykes S."/>
            <person name="Wortman J."/>
            <person name="Nusbaum C."/>
            <person name="Birren B."/>
        </authorList>
    </citation>
    <scope>NUCLEOTIDE SEQUENCE</scope>
    <source>
        <strain evidence="13">ERTm3</strain>
    </source>
</reference>
<name>I3EDB1_NEMP3</name>
<keyword evidence="8 11" id="KW-0418">Kinase</keyword>
<dbReference type="InterPro" id="IPR029056">
    <property type="entry name" value="Ribokinase-like"/>
</dbReference>
<dbReference type="UniPathway" id="UPA00588">
    <property type="reaction ID" value="UER00659"/>
</dbReference>
<dbReference type="PANTHER" id="PTHR45769:SF3">
    <property type="entry name" value="ADENOSINE KINASE"/>
    <property type="match status" value="1"/>
</dbReference>
<comment type="cofactor">
    <cofactor evidence="1 11">
        <name>Mg(2+)</name>
        <dbReference type="ChEBI" id="CHEBI:18420"/>
    </cofactor>
</comment>
<dbReference type="GO" id="GO:0005524">
    <property type="term" value="F:ATP binding"/>
    <property type="evidence" value="ECO:0007669"/>
    <property type="project" value="UniProtKB-UniRule"/>
</dbReference>
<keyword evidence="11" id="KW-0460">Magnesium</keyword>
<evidence type="ECO:0000313" key="14">
    <source>
        <dbReference type="Proteomes" id="UP000002872"/>
    </source>
</evidence>
<protein>
    <recommendedName>
        <fullName evidence="4 11">Adenosine kinase</fullName>
        <shortName evidence="11">AK</shortName>
        <ecNumber evidence="4 11">2.7.1.20</ecNumber>
    </recommendedName>
    <alternativeName>
        <fullName evidence="11">Adenosine 5'-phosphotransferase</fullName>
    </alternativeName>
</protein>
<dbReference type="STRING" id="935791.I3EDB1"/>
<evidence type="ECO:0000256" key="8">
    <source>
        <dbReference type="ARBA" id="ARBA00022777"/>
    </source>
</evidence>
<dbReference type="VEuPathDB" id="MicrosporidiaDB:NEQG_02543"/>
<evidence type="ECO:0000313" key="13">
    <source>
        <dbReference type="EMBL" id="EIJ87208.1"/>
    </source>
</evidence>
<dbReference type="GO" id="GO:0004001">
    <property type="term" value="F:adenosine kinase activity"/>
    <property type="evidence" value="ECO:0007669"/>
    <property type="project" value="UniProtKB-UniRule"/>
</dbReference>
<sequence length="327" mass="36990">MRTIKRCIAIYPPMLDIFVNIEESFLLENGVALDAIVSYSEKEHHTIHDYVMKSIKTKNNSFTFRAGGATFNTQKILSNWLQCYFFGIIGCDAYGEIIEEKMQNTKVNIYLDKRDKFSTSWAYVFINNDKRANIALQDSSVCYSDKAKAEIERLVDGNTVFYFVSFMFVLPNIVKDYMAVHINKEKIGFCAIINLSSQEMVSLFRSEILEMIRLSDFIIGNKSEYYELSKTDNEESLIEWLDTLNVAYAITDGSEDVIGKIPNGPLRRVSPKPVSHNAFTNGAGDSFAAGFIGALKNKEYKEIVDILPLLQNGVDASYQHITSRGSA</sequence>